<evidence type="ECO:0000313" key="1">
    <source>
        <dbReference type="EMBL" id="KMW60613.1"/>
    </source>
</evidence>
<protein>
    <submittedName>
        <fullName evidence="1">Uncharacterized protein</fullName>
    </submittedName>
</protein>
<dbReference type="STRING" id="1675527.AIOL_000777"/>
<comment type="caution">
    <text evidence="1">The sequence shown here is derived from an EMBL/GenBank/DDBJ whole genome shotgun (WGS) entry which is preliminary data.</text>
</comment>
<dbReference type="EMBL" id="LFTY01000001">
    <property type="protein sequence ID" value="KMW60613.1"/>
    <property type="molecule type" value="Genomic_DNA"/>
</dbReference>
<dbReference type="Proteomes" id="UP000037178">
    <property type="component" value="Unassembled WGS sequence"/>
</dbReference>
<sequence>MENWSITIQAPMGEIRATLAMDLAAQTGEMSGKNGSGPMTDLVSDGDALSWSTKIEKPMPMTLKFKGTRDGDAMAGKVKFGVFASGTFSGERMPTPR</sequence>
<proteinExistence type="predicted"/>
<name>A0A0J9H4W6_9RHOB</name>
<dbReference type="AlphaFoldDB" id="A0A0J9H4W6"/>
<organism evidence="1 2">
    <name type="scientific">Candidatus Rhodobacter oscarellae</name>
    <dbReference type="NCBI Taxonomy" id="1675527"/>
    <lineage>
        <taxon>Bacteria</taxon>
        <taxon>Pseudomonadati</taxon>
        <taxon>Pseudomonadota</taxon>
        <taxon>Alphaproteobacteria</taxon>
        <taxon>Rhodobacterales</taxon>
        <taxon>Rhodobacter group</taxon>
        <taxon>Rhodobacter</taxon>
    </lineage>
</organism>
<accession>A0A0J9H4W6</accession>
<gene>
    <name evidence="1" type="ORF">AIOL_000777</name>
</gene>
<evidence type="ECO:0000313" key="2">
    <source>
        <dbReference type="Proteomes" id="UP000037178"/>
    </source>
</evidence>
<keyword evidence="2" id="KW-1185">Reference proteome</keyword>
<dbReference type="PATRIC" id="fig|1675527.3.peg.834"/>
<reference evidence="1 2" key="1">
    <citation type="submission" date="2015-06" db="EMBL/GenBank/DDBJ databases">
        <title>Draft genome sequence of an Alphaproteobacteria species associated to the Mediterranean sponge Oscarella lobularis.</title>
        <authorList>
            <person name="Jourda C."/>
            <person name="Santini S."/>
            <person name="Claverie J.-M."/>
        </authorList>
    </citation>
    <scope>NUCLEOTIDE SEQUENCE [LARGE SCALE GENOMIC DNA]</scope>
    <source>
        <strain evidence="1">IGS</strain>
    </source>
</reference>